<reference evidence="2 3" key="1">
    <citation type="submission" date="2019-10" db="EMBL/GenBank/DDBJ databases">
        <title>Nonomuraea sp. nov., isolated from Phyllanthus amarus.</title>
        <authorList>
            <person name="Klykleung N."/>
            <person name="Tanasupawat S."/>
        </authorList>
    </citation>
    <scope>NUCLEOTIDE SEQUENCE [LARGE SCALE GENOMIC DNA]</scope>
    <source>
        <strain evidence="2 3">PA1-10</strain>
    </source>
</reference>
<dbReference type="CDD" id="cd16936">
    <property type="entry name" value="HATPase_RsbW-like"/>
    <property type="match status" value="1"/>
</dbReference>
<evidence type="ECO:0000256" key="1">
    <source>
        <dbReference type="SAM" id="MobiDB-lite"/>
    </source>
</evidence>
<dbReference type="SUPFAM" id="SSF55874">
    <property type="entry name" value="ATPase domain of HSP90 chaperone/DNA topoisomerase II/histidine kinase"/>
    <property type="match status" value="1"/>
</dbReference>
<proteinExistence type="predicted"/>
<dbReference type="AlphaFoldDB" id="A0A5C4W8Y4"/>
<name>A0A5C4W8Y4_9ACTN</name>
<dbReference type="PANTHER" id="PTHR35526:SF3">
    <property type="entry name" value="ANTI-SIGMA-F FACTOR RSBW"/>
    <property type="match status" value="1"/>
</dbReference>
<gene>
    <name evidence="2" type="ORF">FH608_023875</name>
</gene>
<dbReference type="OrthoDB" id="4284922at2"/>
<accession>A0A5C4W8Y4</accession>
<keyword evidence="3" id="KW-1185">Reference proteome</keyword>
<dbReference type="RefSeq" id="WP_139632818.1">
    <property type="nucleotide sequence ID" value="NZ_VDLX02000009.1"/>
</dbReference>
<dbReference type="Proteomes" id="UP000312512">
    <property type="component" value="Unassembled WGS sequence"/>
</dbReference>
<feature type="compositionally biased region" description="Basic and acidic residues" evidence="1">
    <location>
        <begin position="162"/>
        <end position="176"/>
    </location>
</feature>
<organism evidence="2 3">
    <name type="scientific">Nonomuraea phyllanthi</name>
    <dbReference type="NCBI Taxonomy" id="2219224"/>
    <lineage>
        <taxon>Bacteria</taxon>
        <taxon>Bacillati</taxon>
        <taxon>Actinomycetota</taxon>
        <taxon>Actinomycetes</taxon>
        <taxon>Streptosporangiales</taxon>
        <taxon>Streptosporangiaceae</taxon>
        <taxon>Nonomuraea</taxon>
    </lineage>
</organism>
<feature type="region of interest" description="Disordered" evidence="1">
    <location>
        <begin position="199"/>
        <end position="226"/>
    </location>
</feature>
<feature type="region of interest" description="Disordered" evidence="1">
    <location>
        <begin position="162"/>
        <end position="187"/>
    </location>
</feature>
<dbReference type="InterPro" id="IPR050267">
    <property type="entry name" value="Anti-sigma-factor_SerPK"/>
</dbReference>
<evidence type="ECO:0000313" key="2">
    <source>
        <dbReference type="EMBL" id="KAB8192548.1"/>
    </source>
</evidence>
<dbReference type="Gene3D" id="3.30.565.10">
    <property type="entry name" value="Histidine kinase-like ATPase, C-terminal domain"/>
    <property type="match status" value="1"/>
</dbReference>
<comment type="caution">
    <text evidence="2">The sequence shown here is derived from an EMBL/GenBank/DDBJ whole genome shotgun (WGS) entry which is preliminary data.</text>
</comment>
<dbReference type="EMBL" id="VDLX02000009">
    <property type="protein sequence ID" value="KAB8192548.1"/>
    <property type="molecule type" value="Genomic_DNA"/>
</dbReference>
<sequence>MRSEFPNSQPDDVLAELRSTQYEGMWWRRAFAGQGDQAAPARHLVALLLGDTCWGQDAEWVAAELISNALRHTDSGVAGGFFVVEVARTPRKARLVVHDLGGSGTPDFGRAVKLAEQRKPGQYEDGYGLASVARVASRVGVSGDPIGGHAVWAEFDLIASGDEEHQRRGEGDRNREGAAPPDYEPTALRQSALALTAGHLGQVSGAPSSKGGGIRLDPPVLPWEAS</sequence>
<evidence type="ECO:0000313" key="3">
    <source>
        <dbReference type="Proteomes" id="UP000312512"/>
    </source>
</evidence>
<dbReference type="PANTHER" id="PTHR35526">
    <property type="entry name" value="ANTI-SIGMA-F FACTOR RSBW-RELATED"/>
    <property type="match status" value="1"/>
</dbReference>
<dbReference type="InterPro" id="IPR036890">
    <property type="entry name" value="HATPase_C_sf"/>
</dbReference>
<protein>
    <submittedName>
        <fullName evidence="2">Uncharacterized protein</fullName>
    </submittedName>
</protein>